<accession>A0A381RSY2</accession>
<protein>
    <recommendedName>
        <fullName evidence="3">Ornithine cyclodeaminase</fullName>
    </recommendedName>
</protein>
<dbReference type="InterPro" id="IPR036291">
    <property type="entry name" value="NAD(P)-bd_dom_sf"/>
</dbReference>
<dbReference type="Pfam" id="PF02423">
    <property type="entry name" value="OCD_Mu_crystall"/>
    <property type="match status" value="1"/>
</dbReference>
<dbReference type="AlphaFoldDB" id="A0A381RSY2"/>
<dbReference type="GO" id="GO:0019752">
    <property type="term" value="P:carboxylic acid metabolic process"/>
    <property type="evidence" value="ECO:0007669"/>
    <property type="project" value="UniProtKB-ARBA"/>
</dbReference>
<evidence type="ECO:0008006" key="3">
    <source>
        <dbReference type="Google" id="ProtNLM"/>
    </source>
</evidence>
<dbReference type="GO" id="GO:0005737">
    <property type="term" value="C:cytoplasm"/>
    <property type="evidence" value="ECO:0007669"/>
    <property type="project" value="TreeGrafter"/>
</dbReference>
<dbReference type="EMBL" id="UINC01002203">
    <property type="protein sequence ID" value="SUZ94098.1"/>
    <property type="molecule type" value="Genomic_DNA"/>
</dbReference>
<dbReference type="Gene3D" id="3.40.50.720">
    <property type="entry name" value="NAD(P)-binding Rossmann-like Domain"/>
    <property type="match status" value="1"/>
</dbReference>
<evidence type="ECO:0000256" key="1">
    <source>
        <dbReference type="ARBA" id="ARBA00008903"/>
    </source>
</evidence>
<sequence length="308" mass="31763">MAGMLPHYDAEAIRAVVDMPTCIEAIRVGSREPGDLHPRTQVSLGPADDFLMMPAVSAAGIGVKVVSVVSGNRDRGLPLIHGFYLYCDRETGVPTATLDGSALTTLRTPAASALAADLLARPDATTLGIFGTGVQARGHVDAMLAVRPDTTRILVTGRSEGSAEAFVADLDAGGREAIAASPQETAGCDIVCGCTSSATPVVPTGAVRPGAHVGLVGSYSMARREVDAHLVNRASVFVDDRHAAAEEAGDLMVPAEAGEWSFDAVVGDLAELCRGTVGRTSDDEVTLFKSVGLAAWDLIVASAVVRAD</sequence>
<dbReference type="GO" id="GO:0016491">
    <property type="term" value="F:oxidoreductase activity"/>
    <property type="evidence" value="ECO:0007669"/>
    <property type="project" value="UniProtKB-ARBA"/>
</dbReference>
<name>A0A381RSY2_9ZZZZ</name>
<dbReference type="PANTHER" id="PTHR13812">
    <property type="entry name" value="KETIMINE REDUCTASE MU-CRYSTALLIN"/>
    <property type="match status" value="1"/>
</dbReference>
<dbReference type="InterPro" id="IPR023401">
    <property type="entry name" value="ODC_N"/>
</dbReference>
<comment type="similarity">
    <text evidence="1">Belongs to the ornithine cyclodeaminase/mu-crystallin family.</text>
</comment>
<dbReference type="InterPro" id="IPR003462">
    <property type="entry name" value="ODC_Mu_crystall"/>
</dbReference>
<evidence type="ECO:0000313" key="2">
    <source>
        <dbReference type="EMBL" id="SUZ94098.1"/>
    </source>
</evidence>
<dbReference type="FunFam" id="3.40.50.720:FF:000311">
    <property type="entry name" value="Ornithine cyclodeaminase"/>
    <property type="match status" value="1"/>
</dbReference>
<dbReference type="PIRSF" id="PIRSF001439">
    <property type="entry name" value="CryM"/>
    <property type="match status" value="1"/>
</dbReference>
<proteinExistence type="inferred from homology"/>
<dbReference type="Gene3D" id="3.30.1780.10">
    <property type="entry name" value="ornithine cyclodeaminase, domain 1"/>
    <property type="match status" value="1"/>
</dbReference>
<dbReference type="SUPFAM" id="SSF51735">
    <property type="entry name" value="NAD(P)-binding Rossmann-fold domains"/>
    <property type="match status" value="1"/>
</dbReference>
<reference evidence="2" key="1">
    <citation type="submission" date="2018-05" db="EMBL/GenBank/DDBJ databases">
        <authorList>
            <person name="Lanie J.A."/>
            <person name="Ng W.-L."/>
            <person name="Kazmierczak K.M."/>
            <person name="Andrzejewski T.M."/>
            <person name="Davidsen T.M."/>
            <person name="Wayne K.J."/>
            <person name="Tettelin H."/>
            <person name="Glass J.I."/>
            <person name="Rusch D."/>
            <person name="Podicherti R."/>
            <person name="Tsui H.-C.T."/>
            <person name="Winkler M.E."/>
        </authorList>
    </citation>
    <scope>NUCLEOTIDE SEQUENCE</scope>
</reference>
<organism evidence="2">
    <name type="scientific">marine metagenome</name>
    <dbReference type="NCBI Taxonomy" id="408172"/>
    <lineage>
        <taxon>unclassified sequences</taxon>
        <taxon>metagenomes</taxon>
        <taxon>ecological metagenomes</taxon>
    </lineage>
</organism>
<gene>
    <name evidence="2" type="ORF">METZ01_LOCUS46952</name>
</gene>
<dbReference type="PANTHER" id="PTHR13812:SF19">
    <property type="entry name" value="KETIMINE REDUCTASE MU-CRYSTALLIN"/>
    <property type="match status" value="1"/>
</dbReference>